<sequence length="219" mass="24509">MDTSGHFIETLLDAGSIVYSGYELINDPSWGNLGYLAWDIGATFLPYVPGSYVGKGAKAGIKASKAISRSSSAAKVSLKFRKTRKIAKAGKFAVKKKMALRAAETISDINSMSKISIGEYRHLKKSYKGVKNVEVHHIIEKRLLRTMKTTCKRGEMLSIPLSKNLHKKITKRWKKQIGYGTNYSSVTKKKLLVACDKVYEDMPKLKTIAKRWIEANYGK</sequence>
<name>A0A413R800_9FIRM</name>
<dbReference type="EMBL" id="QSFD01000006">
    <property type="protein sequence ID" value="RHA18297.1"/>
    <property type="molecule type" value="Genomic_DNA"/>
</dbReference>
<protein>
    <submittedName>
        <fullName evidence="1">Uncharacterized protein</fullName>
    </submittedName>
</protein>
<reference evidence="1 2" key="1">
    <citation type="submission" date="2018-08" db="EMBL/GenBank/DDBJ databases">
        <title>A genome reference for cultivated species of the human gut microbiota.</title>
        <authorList>
            <person name="Zou Y."/>
            <person name="Xue W."/>
            <person name="Luo G."/>
        </authorList>
    </citation>
    <scope>NUCLEOTIDE SEQUENCE [LARGE SCALE GENOMIC DNA]</scope>
    <source>
        <strain evidence="1 2">AM44-11BH</strain>
    </source>
</reference>
<proteinExistence type="predicted"/>
<gene>
    <name evidence="1" type="ORF">DW944_07140</name>
</gene>
<dbReference type="Proteomes" id="UP000284779">
    <property type="component" value="Unassembled WGS sequence"/>
</dbReference>
<accession>A0A413R800</accession>
<dbReference type="AlphaFoldDB" id="A0A413R800"/>
<keyword evidence="2" id="KW-1185">Reference proteome</keyword>
<evidence type="ECO:0000313" key="2">
    <source>
        <dbReference type="Proteomes" id="UP000284779"/>
    </source>
</evidence>
<organism evidence="1 2">
    <name type="scientific">Eubacterium ventriosum</name>
    <dbReference type="NCBI Taxonomy" id="39496"/>
    <lineage>
        <taxon>Bacteria</taxon>
        <taxon>Bacillati</taxon>
        <taxon>Bacillota</taxon>
        <taxon>Clostridia</taxon>
        <taxon>Eubacteriales</taxon>
        <taxon>Eubacteriaceae</taxon>
        <taxon>Eubacterium</taxon>
    </lineage>
</organism>
<dbReference type="RefSeq" id="WP_117970604.1">
    <property type="nucleotide sequence ID" value="NZ_CAUBDO010000019.1"/>
</dbReference>
<comment type="caution">
    <text evidence="1">The sequence shown here is derived from an EMBL/GenBank/DDBJ whole genome shotgun (WGS) entry which is preliminary data.</text>
</comment>
<evidence type="ECO:0000313" key="1">
    <source>
        <dbReference type="EMBL" id="RHA18297.1"/>
    </source>
</evidence>